<dbReference type="CDD" id="cd08996">
    <property type="entry name" value="GH32_FFase"/>
    <property type="match status" value="1"/>
</dbReference>
<protein>
    <recommendedName>
        <fullName evidence="4 8">Sucrose-6-phosphate hydrolase</fullName>
        <ecNumber evidence="3 8">3.2.1.26</ecNumber>
    </recommendedName>
    <alternativeName>
        <fullName evidence="7 9">Invertase</fullName>
    </alternativeName>
</protein>
<dbReference type="InterPro" id="IPR001362">
    <property type="entry name" value="Glyco_hydro_32"/>
</dbReference>
<dbReference type="PANTHER" id="PTHR43101">
    <property type="entry name" value="BETA-FRUCTOSIDASE"/>
    <property type="match status" value="1"/>
</dbReference>
<dbReference type="OrthoDB" id="9759709at2"/>
<evidence type="ECO:0000256" key="3">
    <source>
        <dbReference type="ARBA" id="ARBA00012758"/>
    </source>
</evidence>
<dbReference type="Gene3D" id="2.115.10.20">
    <property type="entry name" value="Glycosyl hydrolase domain, family 43"/>
    <property type="match status" value="1"/>
</dbReference>
<comment type="function">
    <text evidence="9">Enables the bacterium to metabolize sucrose as a sole carbon source.</text>
</comment>
<organism evidence="12 13">
    <name type="scientific">Neobacillus bataviensis LMG 21833</name>
    <dbReference type="NCBI Taxonomy" id="1117379"/>
    <lineage>
        <taxon>Bacteria</taxon>
        <taxon>Bacillati</taxon>
        <taxon>Bacillota</taxon>
        <taxon>Bacilli</taxon>
        <taxon>Bacillales</taxon>
        <taxon>Bacillaceae</taxon>
        <taxon>Neobacillus</taxon>
    </lineage>
</organism>
<name>K6DNJ4_9BACI</name>
<keyword evidence="13" id="KW-1185">Reference proteome</keyword>
<dbReference type="PROSITE" id="PS00609">
    <property type="entry name" value="GLYCOSYL_HYDROL_F32"/>
    <property type="match status" value="1"/>
</dbReference>
<feature type="domain" description="Glycosyl hydrolase family 32 N-terminal" evidence="10">
    <location>
        <begin position="43"/>
        <end position="349"/>
    </location>
</feature>
<dbReference type="Gene3D" id="2.60.120.560">
    <property type="entry name" value="Exo-inulinase, domain 1"/>
    <property type="match status" value="1"/>
</dbReference>
<dbReference type="GO" id="GO:0004564">
    <property type="term" value="F:beta-fructofuranosidase activity"/>
    <property type="evidence" value="ECO:0007669"/>
    <property type="project" value="UniProtKB-EC"/>
</dbReference>
<sequence length="506" mass="58337">MVLNNFKTEWGEASMKCHAAEKATVYTRNNKAKVNSQYRMNYHLMPEIGWMNDPNGFIFYQGHYHLFYQYHPYDSVWGPMHWGHAITKDLISWEHLPVAIAPEDSFDSMGCFSGTAIEKDEDLNILYTGCYKNSDGEVVQNQNVAFSKDGVSFTKYPFNPVIPSEKVPEFASSIDFRDPKIFKKNDEYYCIVASCTQDRTPLLLLYKSVDLIEWNFFSELLKGMDGQGRMWECPDYVHIDGTDVLIFSPIELLSDVQDFQNLSSCVYVTGKIDWEKGIFLLEDMNEIDHGLDFYAAQTTISEDGNPVLVAWMQMWDRNIPTHTEGHKWAGAMTIPRQLQLKNKQLYQVPIPLIDNYFERDTFLQEHTIENNELFSITDCCRIKVIMKKNDNITLKFSSTEEEYMLIDYTKQENEVTFSRSQMGHKIIGKENPPLNSRRVKVSSETDNVQLDILLDVSSIELFIDGGKDTMSSRIYPFEKINKLMISGGNVEIVSLEILNYIGKSGK</sequence>
<dbReference type="UniPathway" id="UPA00238"/>
<evidence type="ECO:0000259" key="10">
    <source>
        <dbReference type="Pfam" id="PF00251"/>
    </source>
</evidence>
<comment type="caution">
    <text evidence="12">The sequence shown here is derived from an EMBL/GenBank/DDBJ whole genome shotgun (WGS) entry which is preliminary data.</text>
</comment>
<dbReference type="PATRIC" id="fig|1117379.3.peg.1700"/>
<dbReference type="SMART" id="SM00640">
    <property type="entry name" value="Glyco_32"/>
    <property type="match status" value="1"/>
</dbReference>
<keyword evidence="6 8" id="KW-0326">Glycosidase</keyword>
<keyword evidence="5 8" id="KW-0378">Hydrolase</keyword>
<dbReference type="InterPro" id="IPR023296">
    <property type="entry name" value="Glyco_hydro_beta-prop_sf"/>
</dbReference>
<dbReference type="EMBL" id="AJLS01000054">
    <property type="protein sequence ID" value="EKN69743.1"/>
    <property type="molecule type" value="Genomic_DNA"/>
</dbReference>
<dbReference type="InterPro" id="IPR018053">
    <property type="entry name" value="Glyco_hydro_32_AS"/>
</dbReference>
<reference evidence="12 13" key="1">
    <citation type="journal article" date="2012" name="Front. Microbiol.">
        <title>Redundancy and modularity in membrane-associated dissimilatory nitrate reduction in Bacillus.</title>
        <authorList>
            <person name="Heylen K."/>
            <person name="Keltjens J."/>
        </authorList>
    </citation>
    <scope>NUCLEOTIDE SEQUENCE [LARGE SCALE GENOMIC DNA]</scope>
    <source>
        <strain evidence="13">LMG 21833T</strain>
    </source>
</reference>
<dbReference type="eggNOG" id="COG1621">
    <property type="taxonomic scope" value="Bacteria"/>
</dbReference>
<evidence type="ECO:0000256" key="8">
    <source>
        <dbReference type="RuleBase" id="RU362110"/>
    </source>
</evidence>
<dbReference type="EC" id="3.2.1.26" evidence="3 8"/>
<dbReference type="InterPro" id="IPR051214">
    <property type="entry name" value="GH32_Enzymes"/>
</dbReference>
<dbReference type="GO" id="GO:0005985">
    <property type="term" value="P:sucrose metabolic process"/>
    <property type="evidence" value="ECO:0007669"/>
    <property type="project" value="UniProtKB-UniPathway"/>
</dbReference>
<dbReference type="Pfam" id="PF08244">
    <property type="entry name" value="Glyco_hydro_32C"/>
    <property type="match status" value="1"/>
</dbReference>
<evidence type="ECO:0000256" key="4">
    <source>
        <dbReference type="ARBA" id="ARBA00019623"/>
    </source>
</evidence>
<dbReference type="Proteomes" id="UP000006316">
    <property type="component" value="Unassembled WGS sequence"/>
</dbReference>
<evidence type="ECO:0000256" key="5">
    <source>
        <dbReference type="ARBA" id="ARBA00022801"/>
    </source>
</evidence>
<evidence type="ECO:0000256" key="7">
    <source>
        <dbReference type="ARBA" id="ARBA00033367"/>
    </source>
</evidence>
<dbReference type="InterPro" id="IPR013189">
    <property type="entry name" value="Glyco_hydro_32_C"/>
</dbReference>
<comment type="pathway">
    <text evidence="1 9">Glycan biosynthesis; sucrose metabolism.</text>
</comment>
<evidence type="ECO:0000256" key="6">
    <source>
        <dbReference type="ARBA" id="ARBA00023295"/>
    </source>
</evidence>
<dbReference type="InterPro" id="IPR013148">
    <property type="entry name" value="Glyco_hydro_32_N"/>
</dbReference>
<proteinExistence type="inferred from homology"/>
<keyword evidence="9" id="KW-0963">Cytoplasm</keyword>
<evidence type="ECO:0000256" key="9">
    <source>
        <dbReference type="RuleBase" id="RU365015"/>
    </source>
</evidence>
<dbReference type="PANTHER" id="PTHR43101:SF1">
    <property type="entry name" value="BETA-FRUCTOSIDASE"/>
    <property type="match status" value="1"/>
</dbReference>
<comment type="similarity">
    <text evidence="2 8">Belongs to the glycosyl hydrolase 32 family.</text>
</comment>
<dbReference type="InterPro" id="IPR013320">
    <property type="entry name" value="ConA-like_dom_sf"/>
</dbReference>
<dbReference type="STRING" id="1117379.BABA_08126"/>
<dbReference type="SUPFAM" id="SSF49899">
    <property type="entry name" value="Concanavalin A-like lectins/glucanases"/>
    <property type="match status" value="1"/>
</dbReference>
<dbReference type="InterPro" id="IPR006232">
    <property type="entry name" value="Suc6P_hydrolase"/>
</dbReference>
<evidence type="ECO:0000313" key="13">
    <source>
        <dbReference type="Proteomes" id="UP000006316"/>
    </source>
</evidence>
<evidence type="ECO:0000256" key="2">
    <source>
        <dbReference type="ARBA" id="ARBA00009902"/>
    </source>
</evidence>
<dbReference type="NCBIfam" id="TIGR01322">
    <property type="entry name" value="scrB_fam"/>
    <property type="match status" value="1"/>
</dbReference>
<keyword evidence="9" id="KW-0119">Carbohydrate metabolism</keyword>
<evidence type="ECO:0000256" key="1">
    <source>
        <dbReference type="ARBA" id="ARBA00004914"/>
    </source>
</evidence>
<evidence type="ECO:0000259" key="11">
    <source>
        <dbReference type="Pfam" id="PF08244"/>
    </source>
</evidence>
<accession>K6DNJ4</accession>
<dbReference type="AlphaFoldDB" id="K6DNJ4"/>
<dbReference type="Pfam" id="PF00251">
    <property type="entry name" value="Glyco_hydro_32N"/>
    <property type="match status" value="1"/>
</dbReference>
<comment type="catalytic activity">
    <reaction evidence="8">
        <text>Hydrolysis of terminal non-reducing beta-D-fructofuranoside residues in beta-D-fructofuranosides.</text>
        <dbReference type="EC" id="3.2.1.26"/>
    </reaction>
</comment>
<comment type="subcellular location">
    <subcellularLocation>
        <location evidence="9">Cytoplasm</location>
    </subcellularLocation>
</comment>
<dbReference type="SUPFAM" id="SSF75005">
    <property type="entry name" value="Arabinanase/levansucrase/invertase"/>
    <property type="match status" value="1"/>
</dbReference>
<dbReference type="GO" id="GO:0005737">
    <property type="term" value="C:cytoplasm"/>
    <property type="evidence" value="ECO:0007669"/>
    <property type="project" value="UniProtKB-SubCell"/>
</dbReference>
<gene>
    <name evidence="12" type="ORF">BABA_08126</name>
</gene>
<feature type="domain" description="Glycosyl hydrolase family 32 C-terminal" evidence="11">
    <location>
        <begin position="387"/>
        <end position="497"/>
    </location>
</feature>
<dbReference type="RefSeq" id="WP_007084648.1">
    <property type="nucleotide sequence ID" value="NZ_AJLS01000054.1"/>
</dbReference>
<evidence type="ECO:0000313" key="12">
    <source>
        <dbReference type="EMBL" id="EKN69743.1"/>
    </source>
</evidence>